<dbReference type="RefSeq" id="WP_011504158.1">
    <property type="nucleotide sequence ID" value="NZ_FODT01000003.1"/>
</dbReference>
<dbReference type="Pfam" id="PF11902">
    <property type="entry name" value="DUF3422"/>
    <property type="match status" value="1"/>
</dbReference>
<dbReference type="Proteomes" id="UP000199615">
    <property type="component" value="Unassembled WGS sequence"/>
</dbReference>
<dbReference type="OrthoDB" id="9767470at2"/>
<evidence type="ECO:0000256" key="1">
    <source>
        <dbReference type="SAM" id="Phobius"/>
    </source>
</evidence>
<evidence type="ECO:0000313" key="2">
    <source>
        <dbReference type="EMBL" id="SEO62351.1"/>
    </source>
</evidence>
<reference evidence="3" key="1">
    <citation type="submission" date="2016-10" db="EMBL/GenBank/DDBJ databases">
        <authorList>
            <person name="Varghese N."/>
            <person name="Submissions S."/>
        </authorList>
    </citation>
    <scope>NUCLEOTIDE SEQUENCE [LARGE SCALE GENOMIC DNA]</scope>
    <source>
        <strain evidence="3">DSM 123</strain>
    </source>
</reference>
<evidence type="ECO:0000313" key="3">
    <source>
        <dbReference type="Proteomes" id="UP000199615"/>
    </source>
</evidence>
<keyword evidence="1" id="KW-0812">Transmembrane</keyword>
<protein>
    <submittedName>
        <fullName evidence="2">Uncharacterized membrane-anchored protein</fullName>
    </submittedName>
</protein>
<feature type="transmembrane region" description="Helical" evidence="1">
    <location>
        <begin position="406"/>
        <end position="425"/>
    </location>
</feature>
<dbReference type="AlphaFoldDB" id="A0A1H8R7M0"/>
<gene>
    <name evidence="2" type="ORF">SAMN05444123_103526</name>
</gene>
<keyword evidence="1" id="KW-1133">Transmembrane helix</keyword>
<keyword evidence="1" id="KW-0472">Membrane</keyword>
<feature type="transmembrane region" description="Helical" evidence="1">
    <location>
        <begin position="367"/>
        <end position="386"/>
    </location>
</feature>
<sequence length="437" mass="47685">MTAEVLIGDGDVRLSPHPLRAVVLGEVHARPFTALAVPARVLHFAFDTSSDKGGADRAAMTSFCESRGLLPPAQGEKHHRASFGTTMLRWEQHSEFTTYTWEFTADPTATPFHPEASSLASPMRLLPQPGPLLVAVDLHILPDDPPRTSPERLFDRASLAVAENSDGAAVYATDFQPGPSGFVRVLVIDRGMAPERAGALVQRVLEIETYRTLALLGLPEAQRLGPSISNGERRLAEVTAEMRTAGDLAMNNKHLQELTEIAAEVEAGAAASLGRFSASRAYEEIMTGRLATLGERKVGGLPTWSSFLARRMKPAMRTCATTEARQSDLSLKLARAANLLRTRVDVEVEQQNQDLLKSMNARTRLQLRLQATVEGLSTAAITYYVVGLFGYLVKGLYDSGQIKAEPSLVTAGFVPIAALSIWWTVRRVRKRHIPDVD</sequence>
<organism evidence="2 3">
    <name type="scientific">Rhodopseudomonas pseudopalustris</name>
    <dbReference type="NCBI Taxonomy" id="1513892"/>
    <lineage>
        <taxon>Bacteria</taxon>
        <taxon>Pseudomonadati</taxon>
        <taxon>Pseudomonadota</taxon>
        <taxon>Alphaproteobacteria</taxon>
        <taxon>Hyphomicrobiales</taxon>
        <taxon>Nitrobacteraceae</taxon>
        <taxon>Rhodopseudomonas</taxon>
    </lineage>
</organism>
<accession>A0A1H8R7M0</accession>
<proteinExistence type="predicted"/>
<dbReference type="InterPro" id="IPR021830">
    <property type="entry name" value="DUF3422"/>
</dbReference>
<keyword evidence="3" id="KW-1185">Reference proteome</keyword>
<dbReference type="EMBL" id="FODT01000003">
    <property type="protein sequence ID" value="SEO62351.1"/>
    <property type="molecule type" value="Genomic_DNA"/>
</dbReference>
<name>A0A1H8R7M0_9BRAD</name>